<dbReference type="SUPFAM" id="SSF53597">
    <property type="entry name" value="Dihydrofolate reductase-like"/>
    <property type="match status" value="1"/>
</dbReference>
<reference evidence="11" key="1">
    <citation type="submission" date="2022-10" db="EMBL/GenBank/DDBJ databases">
        <title>Determination and structural analysis of whole genome sequence of Sarocladium strictum F4-1.</title>
        <authorList>
            <person name="Hu L."/>
            <person name="Jiang Y."/>
        </authorList>
    </citation>
    <scope>NUCLEOTIDE SEQUENCE</scope>
    <source>
        <strain evidence="11">F4-1</strain>
    </source>
</reference>
<dbReference type="InterPro" id="IPR024072">
    <property type="entry name" value="DHFR-like_dom_sf"/>
</dbReference>
<evidence type="ECO:0000256" key="1">
    <source>
        <dbReference type="ARBA" id="ARBA00003555"/>
    </source>
</evidence>
<dbReference type="InterPro" id="IPR050765">
    <property type="entry name" value="Riboflavin_Biosynth_HTPR"/>
</dbReference>
<evidence type="ECO:0000256" key="7">
    <source>
        <dbReference type="ARBA" id="ARBA00031630"/>
    </source>
</evidence>
<evidence type="ECO:0000313" key="11">
    <source>
        <dbReference type="EMBL" id="KAK0388207.1"/>
    </source>
</evidence>
<dbReference type="GO" id="GO:0008703">
    <property type="term" value="F:5-amino-6-(5-phosphoribosylamino)uracil reductase activity"/>
    <property type="evidence" value="ECO:0007669"/>
    <property type="project" value="InterPro"/>
</dbReference>
<proteinExistence type="inferred from homology"/>
<dbReference type="Proteomes" id="UP001175261">
    <property type="component" value="Unassembled WGS sequence"/>
</dbReference>
<dbReference type="GO" id="GO:0009231">
    <property type="term" value="P:riboflavin biosynthetic process"/>
    <property type="evidence" value="ECO:0007669"/>
    <property type="project" value="UniProtKB-KW"/>
</dbReference>
<protein>
    <recommendedName>
        <fullName evidence="4">2,5-diamino-6-ribosylamino-4(3H)-pyrimidinone 5'-phosphate reductase</fullName>
        <ecNumber evidence="3">1.1.1.302</ecNumber>
    </recommendedName>
    <alternativeName>
        <fullName evidence="7">2,5-diamino-6-(5-phospho-D-ribosylamino)pyrimidin-4(3H)-one reductase</fullName>
    </alternativeName>
    <alternativeName>
        <fullName evidence="6">2,5-diamino-6-ribitylamino-4(3H)-pyrimidinone 5'-phosphate synthase</fullName>
    </alternativeName>
</protein>
<evidence type="ECO:0000256" key="8">
    <source>
        <dbReference type="ARBA" id="ARBA00047550"/>
    </source>
</evidence>
<comment type="similarity">
    <text evidence="2">Belongs to the HTP reductase family.</text>
</comment>
<evidence type="ECO:0000259" key="10">
    <source>
        <dbReference type="Pfam" id="PF01872"/>
    </source>
</evidence>
<evidence type="ECO:0000256" key="2">
    <source>
        <dbReference type="ARBA" id="ARBA00009723"/>
    </source>
</evidence>
<dbReference type="Pfam" id="PF01872">
    <property type="entry name" value="RibD_C"/>
    <property type="match status" value="1"/>
</dbReference>
<comment type="function">
    <text evidence="1">Catalyzes an early step in riboflavin biosynthesis, the NADPH-dependent reduction of the ribose side chain of 2,5-diamino-6-ribosylamino-4(3H)-pyrimidinone 5'-phosphate, yielding 2,5-diamino-6-ribitylamino-4(3H)-pyrimidinone 5'-phosphate.</text>
</comment>
<dbReference type="EMBL" id="JAPDFR010000003">
    <property type="protein sequence ID" value="KAK0388207.1"/>
    <property type="molecule type" value="Genomic_DNA"/>
</dbReference>
<comment type="caution">
    <text evidence="11">The sequence shown here is derived from an EMBL/GenBank/DDBJ whole genome shotgun (WGS) entry which is preliminary data.</text>
</comment>
<dbReference type="AlphaFoldDB" id="A0AA39GIW6"/>
<organism evidence="11 12">
    <name type="scientific">Sarocladium strictum</name>
    <name type="common">Black bundle disease fungus</name>
    <name type="synonym">Acremonium strictum</name>
    <dbReference type="NCBI Taxonomy" id="5046"/>
    <lineage>
        <taxon>Eukaryota</taxon>
        <taxon>Fungi</taxon>
        <taxon>Dikarya</taxon>
        <taxon>Ascomycota</taxon>
        <taxon>Pezizomycotina</taxon>
        <taxon>Sordariomycetes</taxon>
        <taxon>Hypocreomycetidae</taxon>
        <taxon>Hypocreales</taxon>
        <taxon>Sarocladiaceae</taxon>
        <taxon>Sarocladium</taxon>
    </lineage>
</organism>
<dbReference type="PANTHER" id="PTHR38011:SF11">
    <property type="entry name" value="2,5-DIAMINO-6-RIBOSYLAMINO-4(3H)-PYRIMIDINONE 5'-PHOSPHATE REDUCTASE"/>
    <property type="match status" value="1"/>
</dbReference>
<evidence type="ECO:0000256" key="6">
    <source>
        <dbReference type="ARBA" id="ARBA00030073"/>
    </source>
</evidence>
<dbReference type="EC" id="1.1.1.302" evidence="3"/>
<evidence type="ECO:0000256" key="4">
    <source>
        <dbReference type="ARBA" id="ARBA00015035"/>
    </source>
</evidence>
<feature type="domain" description="Bacterial bifunctional deaminase-reductase C-terminal" evidence="10">
    <location>
        <begin position="3"/>
        <end position="162"/>
    </location>
</feature>
<evidence type="ECO:0000313" key="12">
    <source>
        <dbReference type="Proteomes" id="UP001175261"/>
    </source>
</evidence>
<evidence type="ECO:0000256" key="3">
    <source>
        <dbReference type="ARBA" id="ARBA00012851"/>
    </source>
</evidence>
<comment type="catalytic activity">
    <reaction evidence="9">
        <text>2,5-diamino-6-(1-D-ribitylamino)pyrimidin-4(3H)-one 5'-phosphate + NADP(+) = 2,5-diamino-6-(1-D-ribosylamino)pyrimidin-4(3H)-one 5'-phosphate + NADPH + H(+)</text>
        <dbReference type="Rhea" id="RHEA:27278"/>
        <dbReference type="ChEBI" id="CHEBI:15378"/>
        <dbReference type="ChEBI" id="CHEBI:57783"/>
        <dbReference type="ChEBI" id="CHEBI:58349"/>
        <dbReference type="ChEBI" id="CHEBI:58890"/>
        <dbReference type="ChEBI" id="CHEBI:59545"/>
        <dbReference type="EC" id="1.1.1.302"/>
    </reaction>
</comment>
<keyword evidence="5" id="KW-0686">Riboflavin biosynthesis</keyword>
<dbReference type="Gene3D" id="3.40.430.10">
    <property type="entry name" value="Dihydrofolate Reductase, subunit A"/>
    <property type="match status" value="1"/>
</dbReference>
<dbReference type="PANTHER" id="PTHR38011">
    <property type="entry name" value="DIHYDROFOLATE REDUCTASE FAMILY PROTEIN (AFU_ORTHOLOGUE AFUA_8G06820)"/>
    <property type="match status" value="1"/>
</dbReference>
<sequence length="184" mass="20336">MAQIIYNVAMSLDGFISPPDESSSWIVPDRSIDFQALYTRFDVFLMGRKTYDAISAAGEHNLLREIPRDRVFVISRTLQHAEHPKITIIQDSYVALLQQWKDKGLNVWVMGGGWLAAQCLNAGLLTSIEVAVMPVVLGGGFKVLDGLARSTSLQLLDVKKLASSGIVMITYKVGAMQHDTWAIL</sequence>
<evidence type="ECO:0000256" key="9">
    <source>
        <dbReference type="ARBA" id="ARBA00049020"/>
    </source>
</evidence>
<comment type="catalytic activity">
    <reaction evidence="8">
        <text>2,5-diamino-6-(1-D-ribitylamino)pyrimidin-4(3H)-one 5'-phosphate + NAD(+) = 2,5-diamino-6-(1-D-ribosylamino)pyrimidin-4(3H)-one 5'-phosphate + NADH + H(+)</text>
        <dbReference type="Rhea" id="RHEA:27274"/>
        <dbReference type="ChEBI" id="CHEBI:15378"/>
        <dbReference type="ChEBI" id="CHEBI:57540"/>
        <dbReference type="ChEBI" id="CHEBI:57945"/>
        <dbReference type="ChEBI" id="CHEBI:58890"/>
        <dbReference type="ChEBI" id="CHEBI:59545"/>
        <dbReference type="EC" id="1.1.1.302"/>
    </reaction>
</comment>
<accession>A0AA39GIW6</accession>
<dbReference type="InterPro" id="IPR002734">
    <property type="entry name" value="RibDG_C"/>
</dbReference>
<gene>
    <name evidence="11" type="ORF">NLU13_4452</name>
</gene>
<evidence type="ECO:0000256" key="5">
    <source>
        <dbReference type="ARBA" id="ARBA00022619"/>
    </source>
</evidence>
<keyword evidence="12" id="KW-1185">Reference proteome</keyword>
<name>A0AA39GIW6_SARSR</name>